<reference evidence="2 3" key="1">
    <citation type="submission" date="2015-09" db="EMBL/GenBank/DDBJ databases">
        <title>A metagenomics-based metabolic model of nitrate-dependent anaerobic oxidation of methane by Methanoperedens-like archaea.</title>
        <authorList>
            <person name="Arshad A."/>
            <person name="Speth D.R."/>
            <person name="De Graaf R.M."/>
            <person name="Op Den Camp H.J."/>
            <person name="Jetten M.S."/>
            <person name="Welte C.U."/>
        </authorList>
    </citation>
    <scope>NUCLEOTIDE SEQUENCE [LARGE SCALE GENOMIC DNA]</scope>
</reference>
<dbReference type="InterPro" id="IPR050765">
    <property type="entry name" value="Riboflavin_Biosynth_HTPR"/>
</dbReference>
<proteinExistence type="predicted"/>
<protein>
    <recommendedName>
        <fullName evidence="1">Bacterial bifunctional deaminase-reductase C-terminal domain-containing protein</fullName>
    </recommendedName>
</protein>
<dbReference type="Pfam" id="PF01872">
    <property type="entry name" value="RibD_C"/>
    <property type="match status" value="1"/>
</dbReference>
<feature type="domain" description="Bacterial bifunctional deaminase-reductase C-terminal" evidence="1">
    <location>
        <begin position="2"/>
        <end position="186"/>
    </location>
</feature>
<comment type="caution">
    <text evidence="2">The sequence shown here is derived from an EMBL/GenBank/DDBJ whole genome shotgun (WGS) entry which is preliminary data.</text>
</comment>
<dbReference type="EMBL" id="LKCM01000118">
    <property type="protein sequence ID" value="KPQ43970.1"/>
    <property type="molecule type" value="Genomic_DNA"/>
</dbReference>
<evidence type="ECO:0000313" key="3">
    <source>
        <dbReference type="Proteomes" id="UP000050360"/>
    </source>
</evidence>
<dbReference type="Proteomes" id="UP000050360">
    <property type="component" value="Unassembled WGS sequence"/>
</dbReference>
<dbReference type="InterPro" id="IPR002734">
    <property type="entry name" value="RibDG_C"/>
</dbReference>
<evidence type="ECO:0000259" key="1">
    <source>
        <dbReference type="Pfam" id="PF01872"/>
    </source>
</evidence>
<dbReference type="GO" id="GO:0008703">
    <property type="term" value="F:5-amino-6-(5-phosphoribosylamino)uracil reductase activity"/>
    <property type="evidence" value="ECO:0007669"/>
    <property type="project" value="InterPro"/>
</dbReference>
<dbReference type="Gene3D" id="3.40.430.10">
    <property type="entry name" value="Dihydrofolate Reductase, subunit A"/>
    <property type="match status" value="1"/>
</dbReference>
<gene>
    <name evidence="2" type="ORF">MPEBLZ_01438</name>
</gene>
<dbReference type="PATRIC" id="fig|1719120.3.peg.1557"/>
<dbReference type="PANTHER" id="PTHR38011:SF2">
    <property type="entry name" value="BIFUNCTIONAL DEAMINASE-REDUCTASE DOMAIN PROTEIN"/>
    <property type="match status" value="1"/>
</dbReference>
<accession>A0A0N8KR52</accession>
<evidence type="ECO:0000313" key="2">
    <source>
        <dbReference type="EMBL" id="KPQ43970.1"/>
    </source>
</evidence>
<name>A0A0N8KR52_9EURY</name>
<dbReference type="AlphaFoldDB" id="A0A0N8KR52"/>
<dbReference type="SUPFAM" id="SSF53597">
    <property type="entry name" value="Dihydrofolate reductase-like"/>
    <property type="match status" value="1"/>
</dbReference>
<dbReference type="InterPro" id="IPR024072">
    <property type="entry name" value="DHFR-like_dom_sf"/>
</dbReference>
<dbReference type="PANTHER" id="PTHR38011">
    <property type="entry name" value="DIHYDROFOLATE REDUCTASE FAMILY PROTEIN (AFU_ORTHOLOGUE AFUA_8G06820)"/>
    <property type="match status" value="1"/>
</dbReference>
<dbReference type="GO" id="GO:0009231">
    <property type="term" value="P:riboflavin biosynthetic process"/>
    <property type="evidence" value="ECO:0007669"/>
    <property type="project" value="InterPro"/>
</dbReference>
<organism evidence="2 3">
    <name type="scientific">Candidatus Methanoperedens nitratireducens</name>
    <dbReference type="NCBI Taxonomy" id="1392998"/>
    <lineage>
        <taxon>Archaea</taxon>
        <taxon>Methanobacteriati</taxon>
        <taxon>Methanobacteriota</taxon>
        <taxon>Stenosarchaea group</taxon>
        <taxon>Methanomicrobia</taxon>
        <taxon>Methanosarcinales</taxon>
        <taxon>ANME-2 cluster</taxon>
        <taxon>Candidatus Methanoperedentaceae</taxon>
        <taxon>Candidatus Methanoperedens</taxon>
    </lineage>
</organism>
<sequence length="203" mass="22399">MRKIITTTFVTLDGVMQAPGGSKEDAAEGFKYGGWMANYRDDVMGKVIDGFMKIPFEMLLGKKTYDIFAAYWPYTDQAPNIAKPYNATKKYVVSHAPAELSWHNSILVTGDVVSEIKKLKTMNAPDLWVWGSGNLIQTLLKNDLIDRMHIWTFPVTVGGGKRLFEEGIPAKGWKLTSSQTSTTGVVISTYEPAGPLKTGSLAE</sequence>